<dbReference type="GeneID" id="96291142"/>
<gene>
    <name evidence="2" type="ORF">GCM10010326_31770</name>
</gene>
<reference evidence="3" key="1">
    <citation type="journal article" date="2019" name="Int. J. Syst. Evol. Microbiol.">
        <title>The Global Catalogue of Microorganisms (GCM) 10K type strain sequencing project: providing services to taxonomists for standard genome sequencing and annotation.</title>
        <authorList>
            <consortium name="The Broad Institute Genomics Platform"/>
            <consortium name="The Broad Institute Genome Sequencing Center for Infectious Disease"/>
            <person name="Wu L."/>
            <person name="Ma J."/>
        </authorList>
    </citation>
    <scope>NUCLEOTIDE SEQUENCE [LARGE SCALE GENOMIC DNA]</scope>
    <source>
        <strain evidence="3">JCM 4594</strain>
    </source>
</reference>
<keyword evidence="3" id="KW-1185">Reference proteome</keyword>
<dbReference type="PANTHER" id="PTHR43364">
    <property type="entry name" value="NADH-SPECIFIC METHYLGLYOXAL REDUCTASE-RELATED"/>
    <property type="match status" value="1"/>
</dbReference>
<dbReference type="Proteomes" id="UP000600946">
    <property type="component" value="Unassembled WGS sequence"/>
</dbReference>
<comment type="caution">
    <text evidence="2">The sequence shown here is derived from an EMBL/GenBank/DDBJ whole genome shotgun (WGS) entry which is preliminary data.</text>
</comment>
<dbReference type="InterPro" id="IPR036812">
    <property type="entry name" value="NAD(P)_OxRdtase_dom_sf"/>
</dbReference>
<accession>A0ABQ3A4V6</accession>
<dbReference type="Gene3D" id="3.20.20.100">
    <property type="entry name" value="NADP-dependent oxidoreductase domain"/>
    <property type="match status" value="1"/>
</dbReference>
<sequence length="331" mass="35229">MQYRQLGGKDGLRVSTLCLGTLPFGTRIDEASAFSVLDRFYEAGGTFLDTANTYAFWEPGATGAESELVIGKWLASRGVRDEIVLATKVGALPEPLDAPWPEAAEGLSAPVLRRQVETSLRNLGTDRIDVYYGHIDDRKTPVEETMGAFAELADAGKISLSGCSNFAAWRIEESRAAAERAGGPAYAAVQQRYTYLQPRPGAEFGVNPHASEELLDYLAARPELTFVAYTTQLTGAYNNPAKEIPEQYRHAGSARRLAVLGEVAKELGVAPGQVVLAWALGGALPVLPVIGASSVGQLEESLDAVDLVLDDEVRARLDAAGADAASFDAAG</sequence>
<evidence type="ECO:0000259" key="1">
    <source>
        <dbReference type="Pfam" id="PF00248"/>
    </source>
</evidence>
<dbReference type="EMBL" id="BMUU01000004">
    <property type="protein sequence ID" value="GGY35258.1"/>
    <property type="molecule type" value="Genomic_DNA"/>
</dbReference>
<dbReference type="PANTHER" id="PTHR43364:SF6">
    <property type="entry name" value="OXIDOREDUCTASE-RELATED"/>
    <property type="match status" value="1"/>
</dbReference>
<feature type="domain" description="NADP-dependent oxidoreductase" evidence="1">
    <location>
        <begin position="17"/>
        <end position="320"/>
    </location>
</feature>
<name>A0ABQ3A4V6_9ACTN</name>
<protein>
    <submittedName>
        <fullName evidence="2">Aldo/keto reductase</fullName>
    </submittedName>
</protein>
<evidence type="ECO:0000313" key="2">
    <source>
        <dbReference type="EMBL" id="GGY35258.1"/>
    </source>
</evidence>
<proteinExistence type="predicted"/>
<dbReference type="RefSeq" id="WP_190027323.1">
    <property type="nucleotide sequence ID" value="NZ_BMUU01000004.1"/>
</dbReference>
<dbReference type="InterPro" id="IPR023210">
    <property type="entry name" value="NADP_OxRdtase_dom"/>
</dbReference>
<dbReference type="Pfam" id="PF00248">
    <property type="entry name" value="Aldo_ket_red"/>
    <property type="match status" value="1"/>
</dbReference>
<organism evidence="2 3">
    <name type="scientific">Streptomyces xanthochromogenes</name>
    <dbReference type="NCBI Taxonomy" id="67384"/>
    <lineage>
        <taxon>Bacteria</taxon>
        <taxon>Bacillati</taxon>
        <taxon>Actinomycetota</taxon>
        <taxon>Actinomycetes</taxon>
        <taxon>Kitasatosporales</taxon>
        <taxon>Streptomycetaceae</taxon>
        <taxon>Streptomyces</taxon>
    </lineage>
</organism>
<dbReference type="SUPFAM" id="SSF51430">
    <property type="entry name" value="NAD(P)-linked oxidoreductase"/>
    <property type="match status" value="1"/>
</dbReference>
<dbReference type="InterPro" id="IPR050523">
    <property type="entry name" value="AKR_Detox_Biosynth"/>
</dbReference>
<evidence type="ECO:0000313" key="3">
    <source>
        <dbReference type="Proteomes" id="UP000600946"/>
    </source>
</evidence>